<dbReference type="PRINTS" id="PR00721">
    <property type="entry name" value="STOMATIN"/>
</dbReference>
<keyword evidence="3" id="KW-1133">Transmembrane helix</keyword>
<dbReference type="InterPro" id="IPR036013">
    <property type="entry name" value="Band_7/SPFH_dom_sf"/>
</dbReference>
<protein>
    <recommendedName>
        <fullName evidence="5">Band 7 domain-containing protein</fullName>
    </recommendedName>
</protein>
<dbReference type="EMBL" id="GEEE01012041">
    <property type="protein sequence ID" value="JAP51184.1"/>
    <property type="molecule type" value="Transcribed_RNA"/>
</dbReference>
<dbReference type="InterPro" id="IPR001107">
    <property type="entry name" value="Band_7"/>
</dbReference>
<dbReference type="InterPro" id="IPR036527">
    <property type="entry name" value="SCP2_sterol-bd_dom_sf"/>
</dbReference>
<comment type="similarity">
    <text evidence="1">Belongs to the band 7/mec-2 family.</text>
</comment>
<feature type="signal peptide" evidence="4">
    <location>
        <begin position="1"/>
        <end position="21"/>
    </location>
</feature>
<dbReference type="SUPFAM" id="SSF117892">
    <property type="entry name" value="Band 7/SPFH domain"/>
    <property type="match status" value="1"/>
</dbReference>
<dbReference type="SUPFAM" id="SSF55718">
    <property type="entry name" value="SCP-like"/>
    <property type="match status" value="1"/>
</dbReference>
<keyword evidence="4" id="KW-0732">Signal</keyword>
<sequence length="643" mass="69889">MPLLIFYIKLLFFEQLHFSACNFCICVVITEQRSLSSSIPITEWTSLKIASFRVGYSRKTKLYSSVDAEAEFSPLDSVAGHKRSRWTRGLSSSSARRGAKKVGEAEEFPRRHTFSYEVQDDLSSPARKTYAPNFSFSSYKPPDYSDKPLEFGTAFEFVPAEPAKEFTEDSAQPDIIPKEYKSIFTFESVFPDSHLDDFEDAAKSEPNAFVYHTLVFLSFLLLMLLFPILAWIFIKRLSRYERIIIFRLGRRRKLKGPGFVVLLPFVDQYHLIDLDDQHVDVKPVSGGTVDEAIVEVGCRVFFRIIDPEAAISRMAKRPDEVLIRKTQSSLLSALSRVKWADLTSGHVTTDVACAVRSALNTYCGSLGIQISVVNLGEVATTKEPPPVTTALKRLNLSTLGQQIANLSPLLLSDPSTTAAAAAAAASVATGGGTVDGGSLLPGVTTAESTQSTGIGVSTPQVNMLNDLIQQMVSLKHTPSVSLVGTSSLAATAEGSDNSATITAIGSSSSSSTSKSRSTQSSAERKQLEQTITSALTRGQRLLDNEAARKALGGTSLQVYIYHSDIKEESPAATFYMDSGEGKCGKGVLADAKKPSVTAHLTSLDFADVLLGRLDLLEAAKASRIRISGDLLALAKLRFLLQFT</sequence>
<keyword evidence="3" id="KW-0472">Membrane</keyword>
<feature type="compositionally biased region" description="Low complexity" evidence="2">
    <location>
        <begin position="501"/>
        <end position="521"/>
    </location>
</feature>
<evidence type="ECO:0000259" key="5">
    <source>
        <dbReference type="SMART" id="SM00244"/>
    </source>
</evidence>
<evidence type="ECO:0000313" key="6">
    <source>
        <dbReference type="EMBL" id="JAP51184.1"/>
    </source>
</evidence>
<dbReference type="InterPro" id="IPR003033">
    <property type="entry name" value="SCP2_sterol-bd_dom"/>
</dbReference>
<dbReference type="PANTHER" id="PTHR10264">
    <property type="entry name" value="BAND 7 PROTEIN-RELATED"/>
    <property type="match status" value="1"/>
</dbReference>
<organism evidence="6">
    <name type="scientific">Schistocephalus solidus</name>
    <name type="common">Tapeworm</name>
    <dbReference type="NCBI Taxonomy" id="70667"/>
    <lineage>
        <taxon>Eukaryota</taxon>
        <taxon>Metazoa</taxon>
        <taxon>Spiralia</taxon>
        <taxon>Lophotrochozoa</taxon>
        <taxon>Platyhelminthes</taxon>
        <taxon>Cestoda</taxon>
        <taxon>Eucestoda</taxon>
        <taxon>Diphyllobothriidea</taxon>
        <taxon>Diphyllobothriidae</taxon>
        <taxon>Schistocephalus</taxon>
    </lineage>
</organism>
<evidence type="ECO:0000256" key="3">
    <source>
        <dbReference type="SAM" id="Phobius"/>
    </source>
</evidence>
<dbReference type="InterPro" id="IPR001972">
    <property type="entry name" value="Stomatin_HflK_fam"/>
</dbReference>
<dbReference type="Gene3D" id="3.30.479.30">
    <property type="entry name" value="Band 7 domain"/>
    <property type="match status" value="1"/>
</dbReference>
<feature type="domain" description="Band 7" evidence="5">
    <location>
        <begin position="232"/>
        <end position="395"/>
    </location>
</feature>
<feature type="transmembrane region" description="Helical" evidence="3">
    <location>
        <begin position="209"/>
        <end position="234"/>
    </location>
</feature>
<keyword evidence="3" id="KW-0812">Transmembrane</keyword>
<evidence type="ECO:0000256" key="2">
    <source>
        <dbReference type="SAM" id="MobiDB-lite"/>
    </source>
</evidence>
<dbReference type="PANTHER" id="PTHR10264:SF130">
    <property type="entry name" value="STOMATIN-LIKE PROTEIN 1"/>
    <property type="match status" value="1"/>
</dbReference>
<evidence type="ECO:0000256" key="4">
    <source>
        <dbReference type="SAM" id="SignalP"/>
    </source>
</evidence>
<feature type="chain" id="PRO_5007051115" description="Band 7 domain-containing protein" evidence="4">
    <location>
        <begin position="22"/>
        <end position="643"/>
    </location>
</feature>
<reference evidence="6" key="1">
    <citation type="submission" date="2016-01" db="EMBL/GenBank/DDBJ databases">
        <title>Reference transcriptome for the parasite Schistocephalus solidus: insights into the molecular evolution of parasitism.</title>
        <authorList>
            <person name="Hebert F.O."/>
            <person name="Grambauer S."/>
            <person name="Barber I."/>
            <person name="Landry C.R."/>
            <person name="Aubin-Horth N."/>
        </authorList>
    </citation>
    <scope>NUCLEOTIDE SEQUENCE</scope>
</reference>
<name>A0A0X3PHB1_SCHSO</name>
<gene>
    <name evidence="6" type="ORF">TR161726</name>
</gene>
<feature type="region of interest" description="Disordered" evidence="2">
    <location>
        <begin position="501"/>
        <end position="526"/>
    </location>
</feature>
<dbReference type="InterPro" id="IPR043202">
    <property type="entry name" value="Band-7_stomatin-like"/>
</dbReference>
<accession>A0A0X3PHB1</accession>
<dbReference type="SMART" id="SM00244">
    <property type="entry name" value="PHB"/>
    <property type="match status" value="1"/>
</dbReference>
<dbReference type="GO" id="GO:0005886">
    <property type="term" value="C:plasma membrane"/>
    <property type="evidence" value="ECO:0007669"/>
    <property type="project" value="InterPro"/>
</dbReference>
<dbReference type="AlphaFoldDB" id="A0A0X3PHB1"/>
<evidence type="ECO:0000256" key="1">
    <source>
        <dbReference type="ARBA" id="ARBA00008164"/>
    </source>
</evidence>
<dbReference type="Gene3D" id="3.30.1050.10">
    <property type="entry name" value="SCP2 sterol-binding domain"/>
    <property type="match status" value="1"/>
</dbReference>
<dbReference type="Pfam" id="PF02036">
    <property type="entry name" value="SCP2"/>
    <property type="match status" value="1"/>
</dbReference>
<dbReference type="Pfam" id="PF01145">
    <property type="entry name" value="Band_7"/>
    <property type="match status" value="1"/>
</dbReference>
<proteinExistence type="inferred from homology"/>